<dbReference type="RefSeq" id="XP_031403199.1">
    <property type="nucleotide sequence ID" value="XM_031547339.1"/>
</dbReference>
<dbReference type="PANTHER" id="PTHR21649">
    <property type="entry name" value="CHLOROPHYLL A/B BINDING PROTEIN"/>
    <property type="match status" value="1"/>
</dbReference>
<evidence type="ECO:0000313" key="16">
    <source>
        <dbReference type="RefSeq" id="XP_031403199.1"/>
    </source>
</evidence>
<dbReference type="GO" id="GO:0009765">
    <property type="term" value="P:photosynthesis, light harvesting"/>
    <property type="evidence" value="ECO:0007669"/>
    <property type="project" value="InterPro"/>
</dbReference>
<evidence type="ECO:0000256" key="7">
    <source>
        <dbReference type="ARBA" id="ARBA00022692"/>
    </source>
</evidence>
<feature type="binding site" evidence="13">
    <location>
        <position position="237"/>
    </location>
    <ligand>
        <name>chlorophyll a</name>
        <dbReference type="ChEBI" id="CHEBI:58416"/>
        <label>1</label>
    </ligand>
</feature>
<evidence type="ECO:0000313" key="15">
    <source>
        <dbReference type="Proteomes" id="UP000515151"/>
    </source>
</evidence>
<keyword evidence="14" id="KW-0604">Photosystem II</keyword>
<feature type="binding site" description="axial binding residue" evidence="13">
    <location>
        <position position="203"/>
    </location>
    <ligand>
        <name>chlorophyll b</name>
        <dbReference type="ChEBI" id="CHEBI:61721"/>
        <label>1</label>
    </ligand>
    <ligandPart>
        <name>Mg</name>
        <dbReference type="ChEBI" id="CHEBI:25107"/>
    </ligandPart>
</feature>
<comment type="similarity">
    <text evidence="2 14">Belongs to the light-harvesting chlorophyll a/b-binding (LHC) protein family.</text>
</comment>
<evidence type="ECO:0000256" key="11">
    <source>
        <dbReference type="ARBA" id="ARBA00023078"/>
    </source>
</evidence>
<dbReference type="InterPro" id="IPR022796">
    <property type="entry name" value="Chloroa_b-bind"/>
</dbReference>
<comment type="subcellular location">
    <subcellularLocation>
        <location evidence="1 14">Plastid</location>
        <location evidence="1 14">Chloroplast thylakoid membrane</location>
    </subcellularLocation>
</comment>
<evidence type="ECO:0000256" key="1">
    <source>
        <dbReference type="ARBA" id="ARBA00004334"/>
    </source>
</evidence>
<feature type="binding site" evidence="13">
    <location>
        <position position="169"/>
    </location>
    <ligand>
        <name>chlorophyll a</name>
        <dbReference type="ChEBI" id="CHEBI:58416"/>
        <label>1</label>
    </ligand>
</feature>
<gene>
    <name evidence="16" type="primary">LOC116212696</name>
</gene>
<feature type="binding site" evidence="13">
    <location>
        <position position="239"/>
    </location>
    <ligand>
        <name>chlorophyll a</name>
        <dbReference type="ChEBI" id="CHEBI:58416"/>
        <label>1</label>
    </ligand>
</feature>
<evidence type="ECO:0000256" key="14">
    <source>
        <dbReference type="RuleBase" id="RU363080"/>
    </source>
</evidence>
<feature type="binding site" evidence="13">
    <location>
        <position position="251"/>
    </location>
    <ligand>
        <name>chlorophyll a</name>
        <dbReference type="ChEBI" id="CHEBI:58416"/>
        <label>1</label>
    </ligand>
</feature>
<keyword evidence="6 14" id="KW-0934">Plastid</keyword>
<keyword evidence="4 14" id="KW-0150">Chloroplast</keyword>
<evidence type="ECO:0000256" key="6">
    <source>
        <dbReference type="ARBA" id="ARBA00022640"/>
    </source>
</evidence>
<keyword evidence="11 14" id="KW-0793">Thylakoid</keyword>
<keyword evidence="10 14" id="KW-0157">Chromophore</keyword>
<keyword evidence="12" id="KW-0472">Membrane</keyword>
<name>A0A6P8E9J1_PUNGR</name>
<evidence type="ECO:0000256" key="5">
    <source>
        <dbReference type="ARBA" id="ARBA00022531"/>
    </source>
</evidence>
<evidence type="ECO:0000256" key="12">
    <source>
        <dbReference type="ARBA" id="ARBA00023136"/>
    </source>
</evidence>
<evidence type="ECO:0000256" key="2">
    <source>
        <dbReference type="ARBA" id="ARBA00007259"/>
    </source>
</evidence>
<comment type="function">
    <text evidence="14">The light-harvesting complex (LHC) functions as a light receptor, it captures and delivers excitation energy to photosystems with which it is closely associated.</text>
</comment>
<evidence type="ECO:0000256" key="4">
    <source>
        <dbReference type="ARBA" id="ARBA00022528"/>
    </source>
</evidence>
<dbReference type="Gene3D" id="1.10.3460.10">
    <property type="entry name" value="Chlorophyll a/b binding protein domain"/>
    <property type="match status" value="2"/>
</dbReference>
<keyword evidence="5 14" id="KW-0602">Photosynthesis</keyword>
<keyword evidence="8 14" id="KW-0603">Photosystem I</keyword>
<evidence type="ECO:0000256" key="13">
    <source>
        <dbReference type="PIRSR" id="PIRSR601344-1"/>
    </source>
</evidence>
<reference evidence="16" key="2">
    <citation type="submission" date="2025-08" db="UniProtKB">
        <authorList>
            <consortium name="RefSeq"/>
        </authorList>
    </citation>
    <scope>IDENTIFICATION</scope>
    <source>
        <tissue evidence="16">Leaf</tissue>
    </source>
</reference>
<keyword evidence="7" id="KW-0812">Transmembrane</keyword>
<dbReference type="Proteomes" id="UP000515151">
    <property type="component" value="Chromosome 7"/>
</dbReference>
<dbReference type="Pfam" id="PF00504">
    <property type="entry name" value="Chloroa_b-bind"/>
    <property type="match status" value="1"/>
</dbReference>
<feature type="binding site" evidence="13">
    <location>
        <position position="233"/>
    </location>
    <ligand>
        <name>chlorophyll a</name>
        <dbReference type="ChEBI" id="CHEBI:58416"/>
        <label>1</label>
    </ligand>
</feature>
<organism evidence="15 16">
    <name type="scientific">Punica granatum</name>
    <name type="common">Pomegranate</name>
    <dbReference type="NCBI Taxonomy" id="22663"/>
    <lineage>
        <taxon>Eukaryota</taxon>
        <taxon>Viridiplantae</taxon>
        <taxon>Streptophyta</taxon>
        <taxon>Embryophyta</taxon>
        <taxon>Tracheophyta</taxon>
        <taxon>Spermatophyta</taxon>
        <taxon>Magnoliopsida</taxon>
        <taxon>eudicotyledons</taxon>
        <taxon>Gunneridae</taxon>
        <taxon>Pentapetalae</taxon>
        <taxon>rosids</taxon>
        <taxon>malvids</taxon>
        <taxon>Myrtales</taxon>
        <taxon>Lythraceae</taxon>
        <taxon>Punica</taxon>
    </lineage>
</organism>
<keyword evidence="9" id="KW-1133">Transmembrane helix</keyword>
<evidence type="ECO:0000256" key="10">
    <source>
        <dbReference type="ARBA" id="ARBA00022991"/>
    </source>
</evidence>
<sequence>MAPLQLSSNLSSSFSGLSLFHISPQPPRSLRRRASVCRAAWQELAGVLVFSAIPFTAVKAIANSPLGESLQRRLEERKSFAAENAARFKAMSEKARKESYWYGEERPQWLGPIPYDYPEYLTGEYPGDYGFDIAGLAKDPVAFEKYFKYVVGDTLDYLGIPGLHVAGSQGVIVIAICQFLLMVGPEYARYCGIAALEPLGIYLPGDINYPGGALFDPLNLSKDPAGFEELKVKEIKNGRLAMVAWLGFYVQAALTGKGPIENLLEHISDPLHNNLFSTLKLM</sequence>
<dbReference type="GO" id="GO:0009522">
    <property type="term" value="C:photosystem I"/>
    <property type="evidence" value="ECO:0007669"/>
    <property type="project" value="UniProtKB-KW"/>
</dbReference>
<dbReference type="AlphaFoldDB" id="A0A6P8E9J1"/>
<reference evidence="15" key="1">
    <citation type="journal article" date="2020" name="Plant Biotechnol. J.">
        <title>The pomegranate (Punica granatum L.) draft genome dissects genetic divergence between soft- and hard-seeded cultivars.</title>
        <authorList>
            <person name="Luo X."/>
            <person name="Li H."/>
            <person name="Wu Z."/>
            <person name="Yao W."/>
            <person name="Zhao P."/>
            <person name="Cao D."/>
            <person name="Yu H."/>
            <person name="Li K."/>
            <person name="Poudel K."/>
            <person name="Zhao D."/>
            <person name="Zhang F."/>
            <person name="Xia X."/>
            <person name="Chen L."/>
            <person name="Wang Q."/>
            <person name="Jing D."/>
            <person name="Cao S."/>
        </authorList>
    </citation>
    <scope>NUCLEOTIDE SEQUENCE [LARGE SCALE GENOMIC DNA]</scope>
    <source>
        <strain evidence="15">cv. Tunisia</strain>
    </source>
</reference>
<dbReference type="GO" id="GO:0009535">
    <property type="term" value="C:chloroplast thylakoid membrane"/>
    <property type="evidence" value="ECO:0007669"/>
    <property type="project" value="UniProtKB-SubCell"/>
</dbReference>
<dbReference type="SUPFAM" id="SSF103511">
    <property type="entry name" value="Chlorophyll a-b binding protein"/>
    <property type="match status" value="1"/>
</dbReference>
<keyword evidence="15" id="KW-1185">Reference proteome</keyword>
<dbReference type="GO" id="GO:0016168">
    <property type="term" value="F:chlorophyll binding"/>
    <property type="evidence" value="ECO:0007669"/>
    <property type="project" value="UniProtKB-KW"/>
</dbReference>
<protein>
    <recommendedName>
        <fullName evidence="14">Chlorophyll a-b binding protein, chloroplastic</fullName>
    </recommendedName>
</protein>
<feature type="binding site" description="axial binding residue" evidence="13">
    <location>
        <position position="234"/>
    </location>
    <ligand>
        <name>chlorophyll a</name>
        <dbReference type="ChEBI" id="CHEBI:58416"/>
        <label>5</label>
    </ligand>
    <ligandPart>
        <name>Mg</name>
        <dbReference type="ChEBI" id="CHEBI:25107"/>
    </ligandPart>
</feature>
<evidence type="ECO:0000256" key="9">
    <source>
        <dbReference type="ARBA" id="ARBA00022989"/>
    </source>
</evidence>
<proteinExistence type="inferred from homology"/>
<feature type="binding site" evidence="13">
    <location>
        <position position="266"/>
    </location>
    <ligand>
        <name>chlorophyll a</name>
        <dbReference type="ChEBI" id="CHEBI:58416"/>
        <label>1</label>
    </ligand>
</feature>
<dbReference type="GO" id="GO:0009523">
    <property type="term" value="C:photosystem II"/>
    <property type="evidence" value="ECO:0007669"/>
    <property type="project" value="UniProtKB-KW"/>
</dbReference>
<accession>A0A6P8E9J1</accession>
<dbReference type="InterPro" id="IPR001344">
    <property type="entry name" value="Chloro_AB-bd_pln"/>
</dbReference>
<dbReference type="GeneID" id="116212696"/>
<evidence type="ECO:0000256" key="8">
    <source>
        <dbReference type="ARBA" id="ARBA00022836"/>
    </source>
</evidence>
<evidence type="ECO:0000256" key="3">
    <source>
        <dbReference type="ARBA" id="ARBA00022494"/>
    </source>
</evidence>
<keyword evidence="3 13" id="KW-0148">Chlorophyll</keyword>